<protein>
    <recommendedName>
        <fullName evidence="2">Anti-sigma factor antagonist</fullName>
    </recommendedName>
</protein>
<dbReference type="Proteomes" id="UP000635245">
    <property type="component" value="Unassembled WGS sequence"/>
</dbReference>
<comment type="similarity">
    <text evidence="1 2">Belongs to the anti-sigma-factor antagonist family.</text>
</comment>
<proteinExistence type="inferred from homology"/>
<dbReference type="AlphaFoldDB" id="A0A934V7I9"/>
<dbReference type="PANTHER" id="PTHR33495:SF2">
    <property type="entry name" value="ANTI-SIGMA FACTOR ANTAGONIST TM_1081-RELATED"/>
    <property type="match status" value="1"/>
</dbReference>
<dbReference type="PROSITE" id="PS50801">
    <property type="entry name" value="STAS"/>
    <property type="match status" value="1"/>
</dbReference>
<dbReference type="SUPFAM" id="SSF52091">
    <property type="entry name" value="SpoIIaa-like"/>
    <property type="match status" value="1"/>
</dbReference>
<dbReference type="InterPro" id="IPR003658">
    <property type="entry name" value="Anti-sigma_ant"/>
</dbReference>
<organism evidence="4 5">
    <name type="scientific">Prauserella cavernicola</name>
    <dbReference type="NCBI Taxonomy" id="2800127"/>
    <lineage>
        <taxon>Bacteria</taxon>
        <taxon>Bacillati</taxon>
        <taxon>Actinomycetota</taxon>
        <taxon>Actinomycetes</taxon>
        <taxon>Pseudonocardiales</taxon>
        <taxon>Pseudonocardiaceae</taxon>
        <taxon>Prauserella</taxon>
    </lineage>
</organism>
<dbReference type="InterPro" id="IPR058548">
    <property type="entry name" value="MlaB-like_STAS"/>
</dbReference>
<dbReference type="NCBIfam" id="TIGR00377">
    <property type="entry name" value="ant_ant_sig"/>
    <property type="match status" value="1"/>
</dbReference>
<keyword evidence="5" id="KW-1185">Reference proteome</keyword>
<dbReference type="Gene3D" id="3.30.750.24">
    <property type="entry name" value="STAS domain"/>
    <property type="match status" value="1"/>
</dbReference>
<feature type="domain" description="STAS" evidence="3">
    <location>
        <begin position="16"/>
        <end position="106"/>
    </location>
</feature>
<accession>A0A934V7I9</accession>
<evidence type="ECO:0000313" key="4">
    <source>
        <dbReference type="EMBL" id="MBK1787749.1"/>
    </source>
</evidence>
<dbReference type="InterPro" id="IPR002645">
    <property type="entry name" value="STAS_dom"/>
</dbReference>
<reference evidence="4" key="1">
    <citation type="submission" date="2020-12" db="EMBL/GenBank/DDBJ databases">
        <title>Prauserella sp. ASG 168, a novel actinomycete isolated from cave rock.</title>
        <authorList>
            <person name="Suriyachadkun C."/>
        </authorList>
    </citation>
    <scope>NUCLEOTIDE SEQUENCE</scope>
    <source>
        <strain evidence="4">ASG 168</strain>
    </source>
</reference>
<evidence type="ECO:0000313" key="5">
    <source>
        <dbReference type="Proteomes" id="UP000635245"/>
    </source>
</evidence>
<gene>
    <name evidence="4" type="ORF">JHE00_25760</name>
</gene>
<dbReference type="GO" id="GO:0043856">
    <property type="term" value="F:anti-sigma factor antagonist activity"/>
    <property type="evidence" value="ECO:0007669"/>
    <property type="project" value="InterPro"/>
</dbReference>
<evidence type="ECO:0000256" key="2">
    <source>
        <dbReference type="RuleBase" id="RU003749"/>
    </source>
</evidence>
<evidence type="ECO:0000256" key="1">
    <source>
        <dbReference type="ARBA" id="ARBA00009013"/>
    </source>
</evidence>
<comment type="caution">
    <text evidence="4">The sequence shown here is derived from an EMBL/GenBank/DDBJ whole genome shotgun (WGS) entry which is preliminary data.</text>
</comment>
<name>A0A934V7I9_9PSEU</name>
<sequence>MTLRVTVSETVEGPEVALAGDLALDTVGRLRGELIKLVGSAEPGTRVRVDLSGLTLLDSSGLSVLITAHKIAVERGASVVLASPPDHVERTLRITGLHEVLDIAVS</sequence>
<dbReference type="Pfam" id="PF13466">
    <property type="entry name" value="STAS_2"/>
    <property type="match status" value="1"/>
</dbReference>
<dbReference type="CDD" id="cd07043">
    <property type="entry name" value="STAS_anti-anti-sigma_factors"/>
    <property type="match status" value="1"/>
</dbReference>
<dbReference type="RefSeq" id="WP_200322700.1">
    <property type="nucleotide sequence ID" value="NZ_JAENJH010000007.1"/>
</dbReference>
<dbReference type="PANTHER" id="PTHR33495">
    <property type="entry name" value="ANTI-SIGMA FACTOR ANTAGONIST TM_1081-RELATED-RELATED"/>
    <property type="match status" value="1"/>
</dbReference>
<dbReference type="EMBL" id="JAENJH010000007">
    <property type="protein sequence ID" value="MBK1787749.1"/>
    <property type="molecule type" value="Genomic_DNA"/>
</dbReference>
<evidence type="ECO:0000259" key="3">
    <source>
        <dbReference type="PROSITE" id="PS50801"/>
    </source>
</evidence>
<dbReference type="InterPro" id="IPR036513">
    <property type="entry name" value="STAS_dom_sf"/>
</dbReference>